<accession>A0A5N0VAB1</accession>
<sequence>MVTFALDISHYQPASLDLAEARREGCELVIIKAGEGASITDPAFANNLAKGRAAGLLTAAYWYLRSSASAQAHADLVRNVVPHGVPVIPDVESGSGGVGFVQDVVNRVRAAGYLVPLTYLPRWYWQQLGSPSLAGLPPLWSSRYPDTAVGSLADEWADVPAGYWDGYGGLGVELLQFSSSARIAGYAPLDANAYRGTREQLAALLGQGAGPENDEETTMLVPAGTNEHVVLPCAGRPLFWYLYAAFGHSVTVHQCAYVMPTQYVSTDPVYAGGGWNDDHVFNTDRPGPIDIPRDGNGNQPVGVVLRYTADHAFTTYVG</sequence>
<comment type="similarity">
    <text evidence="1">Belongs to the glycosyl hydrolase 25 family.</text>
</comment>
<keyword evidence="3" id="KW-1185">Reference proteome</keyword>
<dbReference type="Gene3D" id="3.20.20.80">
    <property type="entry name" value="Glycosidases"/>
    <property type="match status" value="1"/>
</dbReference>
<proteinExistence type="inferred from homology"/>
<evidence type="ECO:0000313" key="3">
    <source>
        <dbReference type="Proteomes" id="UP000319769"/>
    </source>
</evidence>
<evidence type="ECO:0000313" key="2">
    <source>
        <dbReference type="EMBL" id="KAA9161911.1"/>
    </source>
</evidence>
<protein>
    <recommendedName>
        <fullName evidence="4">Glycoside hydrolase</fullName>
    </recommendedName>
</protein>
<dbReference type="AlphaFoldDB" id="A0A5N0VAB1"/>
<dbReference type="PROSITE" id="PS51904">
    <property type="entry name" value="GLYCOSYL_HYDROL_F25_2"/>
    <property type="match status" value="1"/>
</dbReference>
<dbReference type="GO" id="GO:0009253">
    <property type="term" value="P:peptidoglycan catabolic process"/>
    <property type="evidence" value="ECO:0007669"/>
    <property type="project" value="InterPro"/>
</dbReference>
<comment type="caution">
    <text evidence="2">The sequence shown here is derived from an EMBL/GenBank/DDBJ whole genome shotgun (WGS) entry which is preliminary data.</text>
</comment>
<dbReference type="Proteomes" id="UP000319769">
    <property type="component" value="Unassembled WGS sequence"/>
</dbReference>
<dbReference type="GO" id="GO:0003796">
    <property type="term" value="F:lysozyme activity"/>
    <property type="evidence" value="ECO:0007669"/>
    <property type="project" value="InterPro"/>
</dbReference>
<dbReference type="EMBL" id="VMNW02000015">
    <property type="protein sequence ID" value="KAA9161911.1"/>
    <property type="molecule type" value="Genomic_DNA"/>
</dbReference>
<name>A0A5N0VAB1_9PSEU</name>
<evidence type="ECO:0008006" key="4">
    <source>
        <dbReference type="Google" id="ProtNLM"/>
    </source>
</evidence>
<dbReference type="Pfam" id="PF01183">
    <property type="entry name" value="Glyco_hydro_25"/>
    <property type="match status" value="1"/>
</dbReference>
<gene>
    <name evidence="2" type="ORF">FPZ12_013550</name>
</gene>
<dbReference type="OrthoDB" id="3345404at2"/>
<dbReference type="CDD" id="cd00599">
    <property type="entry name" value="GH25_muramidase"/>
    <property type="match status" value="1"/>
</dbReference>
<reference evidence="2" key="1">
    <citation type="submission" date="2019-09" db="EMBL/GenBank/DDBJ databases">
        <authorList>
            <person name="Teo W.F.A."/>
            <person name="Duangmal K."/>
        </authorList>
    </citation>
    <scope>NUCLEOTIDE SEQUENCE [LARGE SCALE GENOMIC DNA]</scope>
    <source>
        <strain evidence="2">K81G1</strain>
    </source>
</reference>
<dbReference type="GO" id="GO:0016998">
    <property type="term" value="P:cell wall macromolecule catabolic process"/>
    <property type="evidence" value="ECO:0007669"/>
    <property type="project" value="InterPro"/>
</dbReference>
<dbReference type="GO" id="GO:0016052">
    <property type="term" value="P:carbohydrate catabolic process"/>
    <property type="evidence" value="ECO:0007669"/>
    <property type="project" value="TreeGrafter"/>
</dbReference>
<dbReference type="SUPFAM" id="SSF51445">
    <property type="entry name" value="(Trans)glycosidases"/>
    <property type="match status" value="1"/>
</dbReference>
<dbReference type="PANTHER" id="PTHR34135:SF2">
    <property type="entry name" value="LYSOZYME"/>
    <property type="match status" value="1"/>
</dbReference>
<organism evidence="2 3">
    <name type="scientific">Amycolatopsis acidicola</name>
    <dbReference type="NCBI Taxonomy" id="2596893"/>
    <lineage>
        <taxon>Bacteria</taxon>
        <taxon>Bacillati</taxon>
        <taxon>Actinomycetota</taxon>
        <taxon>Actinomycetes</taxon>
        <taxon>Pseudonocardiales</taxon>
        <taxon>Pseudonocardiaceae</taxon>
        <taxon>Amycolatopsis</taxon>
    </lineage>
</organism>
<dbReference type="InterPro" id="IPR002053">
    <property type="entry name" value="Glyco_hydro_25"/>
</dbReference>
<dbReference type="InterPro" id="IPR017853">
    <property type="entry name" value="GH"/>
</dbReference>
<evidence type="ECO:0000256" key="1">
    <source>
        <dbReference type="ARBA" id="ARBA00010646"/>
    </source>
</evidence>
<dbReference type="PANTHER" id="PTHR34135">
    <property type="entry name" value="LYSOZYME"/>
    <property type="match status" value="1"/>
</dbReference>